<proteinExistence type="predicted"/>
<keyword evidence="1" id="KW-0812">Transmembrane</keyword>
<sequence length="214" mass="24550">MDRKNLALLTCDIVLAGGLIFIFHHTSSQNFSFFGKSDKKETEGPSGSPHYEATAVVKEVLDGDTILVEILEVLIPREGVENKIEKVRLAKIDVEETRVSDARGKHNSVKNMSQSEYEETDYYRHALYSKNLVEALLLEENKVYLDFDDLAGDWKPYRGKFGRLIAVVYAKPEEGWVNINAKVLRRGFPEHTLITSFKSEFKADRWLENDYPYL</sequence>
<comment type="caution">
    <text evidence="3">The sequence shown here is derived from an EMBL/GenBank/DDBJ whole genome shotgun (WGS) entry which is preliminary data.</text>
</comment>
<evidence type="ECO:0000313" key="3">
    <source>
        <dbReference type="EMBL" id="KXA95768.1"/>
    </source>
</evidence>
<keyword evidence="1" id="KW-0472">Membrane</keyword>
<accession>A0A133UNF1</accession>
<gene>
    <name evidence="3" type="ORF">AKJ65_00685</name>
</gene>
<dbReference type="SUPFAM" id="SSF50199">
    <property type="entry name" value="Staphylococcal nuclease"/>
    <property type="match status" value="1"/>
</dbReference>
<evidence type="ECO:0000259" key="2">
    <source>
        <dbReference type="PROSITE" id="PS50830"/>
    </source>
</evidence>
<dbReference type="Gene3D" id="2.40.50.90">
    <property type="match status" value="1"/>
</dbReference>
<evidence type="ECO:0000256" key="1">
    <source>
        <dbReference type="SAM" id="Phobius"/>
    </source>
</evidence>
<dbReference type="InterPro" id="IPR016071">
    <property type="entry name" value="Staphylococal_nuclease_OB-fold"/>
</dbReference>
<dbReference type="PROSITE" id="PS50830">
    <property type="entry name" value="TNASE_3"/>
    <property type="match status" value="1"/>
</dbReference>
<keyword evidence="4" id="KW-1185">Reference proteome</keyword>
<protein>
    <recommendedName>
        <fullName evidence="2">TNase-like domain-containing protein</fullName>
    </recommendedName>
</protein>
<dbReference type="EMBL" id="LHXO01000005">
    <property type="protein sequence ID" value="KXA95768.1"/>
    <property type="molecule type" value="Genomic_DNA"/>
</dbReference>
<feature type="transmembrane region" description="Helical" evidence="1">
    <location>
        <begin position="6"/>
        <end position="23"/>
    </location>
</feature>
<evidence type="ECO:0000313" key="4">
    <source>
        <dbReference type="Proteomes" id="UP000070284"/>
    </source>
</evidence>
<name>A0A133UNF1_9EURY</name>
<dbReference type="InterPro" id="IPR035437">
    <property type="entry name" value="SNase_OB-fold_sf"/>
</dbReference>
<reference evidence="3 4" key="1">
    <citation type="journal article" date="2016" name="Sci. Rep.">
        <title>Metabolic traits of an uncultured archaeal lineage -MSBL1- from brine pools of the Red Sea.</title>
        <authorList>
            <person name="Mwirichia R."/>
            <person name="Alam I."/>
            <person name="Rashid M."/>
            <person name="Vinu M."/>
            <person name="Ba-Alawi W."/>
            <person name="Anthony Kamau A."/>
            <person name="Kamanda Ngugi D."/>
            <person name="Goker M."/>
            <person name="Klenk H.P."/>
            <person name="Bajic V."/>
            <person name="Stingl U."/>
        </authorList>
    </citation>
    <scope>NUCLEOTIDE SEQUENCE [LARGE SCALE GENOMIC DNA]</scope>
    <source>
        <strain evidence="3">SCGC-AAA259E19</strain>
    </source>
</reference>
<organism evidence="3 4">
    <name type="scientific">candidate division MSBL1 archaeon SCGC-AAA259E19</name>
    <dbReference type="NCBI Taxonomy" id="1698264"/>
    <lineage>
        <taxon>Archaea</taxon>
        <taxon>Methanobacteriati</taxon>
        <taxon>Methanobacteriota</taxon>
        <taxon>candidate division MSBL1</taxon>
    </lineage>
</organism>
<feature type="domain" description="TNase-like" evidence="2">
    <location>
        <begin position="51"/>
        <end position="188"/>
    </location>
</feature>
<dbReference type="Proteomes" id="UP000070284">
    <property type="component" value="Unassembled WGS sequence"/>
</dbReference>
<dbReference type="AlphaFoldDB" id="A0A133UNF1"/>
<keyword evidence="1" id="KW-1133">Transmembrane helix</keyword>